<organism evidence="1 2">
    <name type="scientific">Tetradesmus obliquus</name>
    <name type="common">Green alga</name>
    <name type="synonym">Acutodesmus obliquus</name>
    <dbReference type="NCBI Taxonomy" id="3088"/>
    <lineage>
        <taxon>Eukaryota</taxon>
        <taxon>Viridiplantae</taxon>
        <taxon>Chlorophyta</taxon>
        <taxon>core chlorophytes</taxon>
        <taxon>Chlorophyceae</taxon>
        <taxon>CS clade</taxon>
        <taxon>Sphaeropleales</taxon>
        <taxon>Scenedesmaceae</taxon>
        <taxon>Tetradesmus</taxon>
    </lineage>
</organism>
<gene>
    <name evidence="1" type="ORF">BQ4739_LOCUS5233</name>
</gene>
<dbReference type="SUPFAM" id="SSF53300">
    <property type="entry name" value="vWA-like"/>
    <property type="match status" value="1"/>
</dbReference>
<dbReference type="EMBL" id="FNXT01000453">
    <property type="protein sequence ID" value="SZX64742.1"/>
    <property type="molecule type" value="Genomic_DNA"/>
</dbReference>
<protein>
    <recommendedName>
        <fullName evidence="3">VWFA domain-containing protein</fullName>
    </recommendedName>
</protein>
<keyword evidence="2" id="KW-1185">Reference proteome</keyword>
<name>A0A383VJ19_TETOB</name>
<dbReference type="Gene3D" id="3.40.50.410">
    <property type="entry name" value="von Willebrand factor, type A domain"/>
    <property type="match status" value="1"/>
</dbReference>
<dbReference type="InterPro" id="IPR036465">
    <property type="entry name" value="vWFA_dom_sf"/>
</dbReference>
<evidence type="ECO:0000313" key="2">
    <source>
        <dbReference type="Proteomes" id="UP000256970"/>
    </source>
</evidence>
<evidence type="ECO:0008006" key="3">
    <source>
        <dbReference type="Google" id="ProtNLM"/>
    </source>
</evidence>
<reference evidence="1 2" key="1">
    <citation type="submission" date="2016-10" db="EMBL/GenBank/DDBJ databases">
        <authorList>
            <person name="Cai Z."/>
        </authorList>
    </citation>
    <scope>NUCLEOTIDE SEQUENCE [LARGE SCALE GENOMIC DNA]</scope>
</reference>
<dbReference type="Proteomes" id="UP000256970">
    <property type="component" value="Unassembled WGS sequence"/>
</dbReference>
<evidence type="ECO:0000313" key="1">
    <source>
        <dbReference type="EMBL" id="SZX64742.1"/>
    </source>
</evidence>
<proteinExistence type="predicted"/>
<dbReference type="AlphaFoldDB" id="A0A383VJ19"/>
<accession>A0A383VJ19</accession>
<sequence>MEATDASLRVLIILDITDSMSKEIEAVKQAVAEMVYLCSKQLASAAGALAFAFITFTEGDESGCHEAQEFIDSIELSTPPEEPSVFASGDDEPENQKAALARTTDLDPSLPTVAFLITDAPPHLASDPDSRTARHKQNYLTSQRGLSAAVAGDAIKCFRATALQHFAGKLVLNCVVYNNNHRGPDTSLMRLYGCFAQQTGGMLMQPESRNPAVLASGLTTVVKLLLSSMEGVALPPPQRNGPAAAGGGGDGDEYDYYDSDVEQLEGFRLVDVSGMRADVSSEADHLGSVAYGDSEALFAIAMERMVAVCGSKWKKRALGMTAPAEQLQFVWRAA</sequence>